<dbReference type="SUPFAM" id="SSF51735">
    <property type="entry name" value="NAD(P)-binding Rossmann-fold domains"/>
    <property type="match status" value="2"/>
</dbReference>
<feature type="region of interest" description="N-terminal hotdog fold" evidence="6">
    <location>
        <begin position="902"/>
        <end position="1021"/>
    </location>
</feature>
<feature type="region of interest" description="C-terminal hotdog fold" evidence="6">
    <location>
        <begin position="1036"/>
        <end position="1180"/>
    </location>
</feature>
<evidence type="ECO:0000256" key="2">
    <source>
        <dbReference type="ARBA" id="ARBA00022450"/>
    </source>
</evidence>
<accession>A0A450T7Z8</accession>
<reference evidence="10" key="1">
    <citation type="submission" date="2019-02" db="EMBL/GenBank/DDBJ databases">
        <authorList>
            <person name="Gruber-Vodicka R. H."/>
            <person name="Seah K. B. B."/>
        </authorList>
    </citation>
    <scope>NUCLEOTIDE SEQUENCE</scope>
    <source>
        <strain evidence="10">BECK_BZ106</strain>
    </source>
</reference>
<evidence type="ECO:0000256" key="1">
    <source>
        <dbReference type="ARBA" id="ARBA00006484"/>
    </source>
</evidence>
<dbReference type="Gene3D" id="3.10.129.110">
    <property type="entry name" value="Polyketide synthase dehydratase"/>
    <property type="match status" value="1"/>
</dbReference>
<dbReference type="InterPro" id="IPR001227">
    <property type="entry name" value="Ac_transferase_dom_sf"/>
</dbReference>
<comment type="similarity">
    <text evidence="1">Belongs to the short-chain dehydrogenases/reductases (SDR) family.</text>
</comment>
<dbReference type="PANTHER" id="PTHR43775:SF37">
    <property type="entry name" value="SI:DKEY-61P9.11"/>
    <property type="match status" value="1"/>
</dbReference>
<dbReference type="GO" id="GO:0004312">
    <property type="term" value="F:fatty acid synthase activity"/>
    <property type="evidence" value="ECO:0007669"/>
    <property type="project" value="TreeGrafter"/>
</dbReference>
<dbReference type="Gene3D" id="1.10.1200.10">
    <property type="entry name" value="ACP-like"/>
    <property type="match status" value="1"/>
</dbReference>
<dbReference type="InterPro" id="IPR020806">
    <property type="entry name" value="PKS_PP-bd"/>
</dbReference>
<evidence type="ECO:0000259" key="9">
    <source>
        <dbReference type="PROSITE" id="PS52019"/>
    </source>
</evidence>
<dbReference type="FunFam" id="3.40.47.10:FF:000019">
    <property type="entry name" value="Polyketide synthase type I"/>
    <property type="match status" value="1"/>
</dbReference>
<feature type="active site" description="Proton donor; for dehydratase activity" evidence="6">
    <location>
        <position position="1099"/>
    </location>
</feature>
<gene>
    <name evidence="10" type="ORF">BECKFW1821B_GA0114236_10756</name>
</gene>
<dbReference type="Pfam" id="PF02801">
    <property type="entry name" value="Ketoacyl-synt_C"/>
    <property type="match status" value="1"/>
</dbReference>
<dbReference type="SMART" id="SM00826">
    <property type="entry name" value="PKS_DH"/>
    <property type="match status" value="1"/>
</dbReference>
<dbReference type="SMART" id="SM00822">
    <property type="entry name" value="PKS_KR"/>
    <property type="match status" value="1"/>
</dbReference>
<protein>
    <submittedName>
        <fullName evidence="10">Acyl transferase domain-containing protein</fullName>
    </submittedName>
</protein>
<evidence type="ECO:0000259" key="8">
    <source>
        <dbReference type="PROSITE" id="PS52004"/>
    </source>
</evidence>
<name>A0A450T7Z8_9GAMM</name>
<dbReference type="Gene3D" id="3.40.366.10">
    <property type="entry name" value="Malonyl-Coenzyme A Acyl Carrier Protein, domain 2"/>
    <property type="match status" value="1"/>
</dbReference>
<dbReference type="PANTHER" id="PTHR43775">
    <property type="entry name" value="FATTY ACID SYNTHASE"/>
    <property type="match status" value="1"/>
</dbReference>
<dbReference type="GO" id="GO:0005737">
    <property type="term" value="C:cytoplasm"/>
    <property type="evidence" value="ECO:0007669"/>
    <property type="project" value="TreeGrafter"/>
</dbReference>
<evidence type="ECO:0000256" key="3">
    <source>
        <dbReference type="ARBA" id="ARBA00022553"/>
    </source>
</evidence>
<dbReference type="CDD" id="cd08955">
    <property type="entry name" value="KR_2_FAS_SDR_x"/>
    <property type="match status" value="1"/>
</dbReference>
<dbReference type="GO" id="GO:0071770">
    <property type="term" value="P:DIM/DIP cell wall layer assembly"/>
    <property type="evidence" value="ECO:0007669"/>
    <property type="project" value="TreeGrafter"/>
</dbReference>
<dbReference type="Pfam" id="PF08659">
    <property type="entry name" value="KR"/>
    <property type="match status" value="1"/>
</dbReference>
<feature type="domain" description="PKS/mFAS DH" evidence="9">
    <location>
        <begin position="902"/>
        <end position="1180"/>
    </location>
</feature>
<dbReference type="PROSITE" id="PS52019">
    <property type="entry name" value="PKS_MFAS_DH"/>
    <property type="match status" value="1"/>
</dbReference>
<dbReference type="InterPro" id="IPR050091">
    <property type="entry name" value="PKS_NRPS_Biosynth_Enz"/>
</dbReference>
<evidence type="ECO:0000256" key="5">
    <source>
        <dbReference type="ARBA" id="ARBA00054155"/>
    </source>
</evidence>
<dbReference type="SUPFAM" id="SSF55048">
    <property type="entry name" value="Probable ACP-binding domain of malonyl-CoA ACP transacylase"/>
    <property type="match status" value="1"/>
</dbReference>
<comment type="function">
    <text evidence="5">Involved in production of the polyketide antibiotic thailandamide.</text>
</comment>
<dbReference type="SUPFAM" id="SSF47336">
    <property type="entry name" value="ACP-like"/>
    <property type="match status" value="1"/>
</dbReference>
<evidence type="ECO:0000313" key="10">
    <source>
        <dbReference type="EMBL" id="VFJ62662.1"/>
    </source>
</evidence>
<dbReference type="InterPro" id="IPR014031">
    <property type="entry name" value="Ketoacyl_synth_C"/>
</dbReference>
<dbReference type="InterPro" id="IPR049900">
    <property type="entry name" value="PKS_mFAS_DH"/>
</dbReference>
<dbReference type="SMART" id="SM00827">
    <property type="entry name" value="PKS_AT"/>
    <property type="match status" value="1"/>
</dbReference>
<dbReference type="PROSITE" id="PS50075">
    <property type="entry name" value="CARRIER"/>
    <property type="match status" value="1"/>
</dbReference>
<evidence type="ECO:0000256" key="4">
    <source>
        <dbReference type="ARBA" id="ARBA00022679"/>
    </source>
</evidence>
<dbReference type="SMART" id="SM00825">
    <property type="entry name" value="PKS_KS"/>
    <property type="match status" value="1"/>
</dbReference>
<keyword evidence="4 10" id="KW-0808">Transferase</keyword>
<dbReference type="InterPro" id="IPR049552">
    <property type="entry name" value="PKS_DH_N"/>
</dbReference>
<dbReference type="Pfam" id="PF16197">
    <property type="entry name" value="KAsynt_C_assoc"/>
    <property type="match status" value="1"/>
</dbReference>
<evidence type="ECO:0000259" key="7">
    <source>
        <dbReference type="PROSITE" id="PS50075"/>
    </source>
</evidence>
<dbReference type="InterPro" id="IPR036736">
    <property type="entry name" value="ACP-like_sf"/>
</dbReference>
<dbReference type="InterPro" id="IPR049551">
    <property type="entry name" value="PKS_DH_C"/>
</dbReference>
<dbReference type="InterPro" id="IPR020841">
    <property type="entry name" value="PKS_Beta-ketoAc_synthase_dom"/>
</dbReference>
<keyword evidence="3" id="KW-0597">Phosphoprotein</keyword>
<feature type="domain" description="Ketosynthase family 3 (KS3)" evidence="8">
    <location>
        <begin position="8"/>
        <end position="434"/>
    </location>
</feature>
<dbReference type="GO" id="GO:0031177">
    <property type="term" value="F:phosphopantetheine binding"/>
    <property type="evidence" value="ECO:0007669"/>
    <property type="project" value="InterPro"/>
</dbReference>
<keyword evidence="2" id="KW-0596">Phosphopantetheine</keyword>
<dbReference type="EMBL" id="CAADFD010000075">
    <property type="protein sequence ID" value="VFJ62662.1"/>
    <property type="molecule type" value="Genomic_DNA"/>
</dbReference>
<dbReference type="SUPFAM" id="SSF52151">
    <property type="entry name" value="FabD/lysophospholipase-like"/>
    <property type="match status" value="1"/>
</dbReference>
<dbReference type="InterPro" id="IPR009081">
    <property type="entry name" value="PP-bd_ACP"/>
</dbReference>
<dbReference type="Gene3D" id="3.40.47.10">
    <property type="match status" value="1"/>
</dbReference>
<dbReference type="InterPro" id="IPR032821">
    <property type="entry name" value="PKS_assoc"/>
</dbReference>
<sequence>MKMPKPDAPQIALIGIGCRLPGGVSNPEELKAFLHARGDGVKDVPADRWSLDLFHDPEESAPGKTYTKQAGFLEQDIFTFDPAPFGISPREAERLDPQQRLLHEVTWEALEDAGIPMERLKGSNTGVYIGGFMLDYQSIVAASRHRVDIHTATGMSHTVLSNRLSYTFDLHGPSFTVDTACSSSLVTTHLACRGLIDGECDLAIAGGVNVMLSPLTPIVMSKGQFLSKDGRSKAFDARADGYGRGEGVGLIVLKRLEEAIADNDRIYAVILGTGINQDGRTDGLPMPNGEAQERLCETVLSSAGIEPWQVGYVEAHGTGTPIGDPTEARALGAAYCQHRARGEPLLIGSLKTNFGHLEAAAGVTGLIKAALSVYHREIFPQRALDTPNPDIPFDDLNLRVSLESQPWPHHEGPAIAAINSFGYGGANAHALIGEYLDAEPTIAVRPIHAPDAQNPKPARLLVPISAFSREALLARAEQLVGHFDDKHAPWRDAAYTLAERRTHLPERAVIITANAPDIDTGLQRLAREEESPTVVSGRAPRERRLLWVFTGMGPQWWGMGQELYRTEPVFRAAVETADRHFQRIAGWSILAEMLRDESASRMPENAIAQPANLVLQIGLVELLRHLGVPEQGFLGHSVGELAAAWAGGCLSLEDTIHIAYHRGQLQQTVAGGTLLAVALSPEEAESLIPEDVDVSIAAYNAPRTVTLAGSRADLEAIAAKLGARGTFNSFVPVEIAYHSPHMEPLKDRFLTALAAISPMAPTVPFYSTTWGREVDTASHDAGYWWQNLRDPVLLQRALECAIQDGYTAFIEIGPHPVLGASIREVLGAHGVEGVSLSALDRREAEGDFLYGAVARLFTAGVPLDWSRRYPTGSLVSLPTYPFQRVRYWDESEASREARLGRPGATPLLSQRESAPYPRFVTDLGRPALRYLRDHRVQNAVVFPASGYIEAALCAHQELHEDKEAIIENIRFQSAFALRGEGTPWLRIEIDRRDEVEFFGRHDEEEWRKLAEARFLPSGQLTSPARLDIAETSATMEKSTEIGEFREQLSGLGLEYGSAFQRVVELSWRRISDTEGEVLARLRAEDLKDYPGRCHPALLDAAFQALLVLMPTSCCSPIVPVAIDRVRQMASTGEAAWVHGKADFSDENRILGSVRLLDAEGHALLAVDGLVCQPLESERTQILERTRDWLYADAWVPHSPDEDMATPNGPWTLIGHAGTPLDGLLDTLNAAGARAKSGNYNDGNVIGDDTHVVFVCSPQRNGPLGTEHCAPLLALARRLSGKPRQLRIVTFGAQSVLPGESTQPAQSAVWGMGRVIMTERPELSCRLIDLPMATPFREQTLIGLLSTPQGEEETALREETIYARRLRRARFETPEQRDKAMEKDDAAVAADTAPKPLFLPDRSYLVTGGLGGFGLETAVWMVEKGARTIVLGSRRGVPDPDAEQRIMRLRDYGARVECVRLDVTRPDSIREALDSIEADLPPLAGVFHSAAVLDDAPIIEATGDSLERTMAAKAQGAWRLHEATADLELDHFVLYASIASVIGNPGQAVYAAANAYLDGLTALRRAEGLPATCISWGPIADVGMVARDAVTERQLRALGATAVPPKPALRLLGELLRENRGCLCVADVDWDRWMRAFPETPWNRLAELGSAGGEDGQGPLVALRLTLAGKSKMDAMAVIIPQLKDVISSVLRVPVEWLDATTALKDYGLDSLMAVELQAATERSLGINFTTVELLAGGSLEGLAKQILDRTQSQPAAPKSHAAAVATDARTPTELRQWLLRRIGVQPPYFAFTEIERRGEWLEADVSATPPSPREAAAVSVAEAARHLAILGVCAASLQCPLAERVYYPIRSARMIEHRYHPDSGSTKRLRARAHCTHFDLAASQARVEAELLDAHGEIVYRFGVEYHIIPEPQFRILFQDNAEKTFEESGRDPYASVRELPPVDSFRDGVAVEMVVDPEWCLGHFVGYPAYPVVIMLRDVMALIAEGIRRRHGWRDVRVTGIHGGVVTERFVFAHERTVLRAYPISRPEDAEKHTESWRCDVLSGHELAASFEVHVAAHGV</sequence>
<feature type="active site" description="Proton acceptor; for dehydratase activity" evidence="6">
    <location>
        <position position="934"/>
    </location>
</feature>
<dbReference type="InterPro" id="IPR020807">
    <property type="entry name" value="PKS_DH"/>
</dbReference>
<dbReference type="SUPFAM" id="SSF53901">
    <property type="entry name" value="Thiolase-like"/>
    <property type="match status" value="1"/>
</dbReference>
<dbReference type="InterPro" id="IPR013968">
    <property type="entry name" value="PKS_KR"/>
</dbReference>
<evidence type="ECO:0000256" key="6">
    <source>
        <dbReference type="PROSITE-ProRule" id="PRU01363"/>
    </source>
</evidence>
<dbReference type="PROSITE" id="PS52004">
    <property type="entry name" value="KS3_2"/>
    <property type="match status" value="1"/>
</dbReference>
<dbReference type="Pfam" id="PF00550">
    <property type="entry name" value="PP-binding"/>
    <property type="match status" value="1"/>
</dbReference>
<dbReference type="InterPro" id="IPR016039">
    <property type="entry name" value="Thiolase-like"/>
</dbReference>
<organism evidence="10">
    <name type="scientific">Candidatus Kentrum sp. FW</name>
    <dbReference type="NCBI Taxonomy" id="2126338"/>
    <lineage>
        <taxon>Bacteria</taxon>
        <taxon>Pseudomonadati</taxon>
        <taxon>Pseudomonadota</taxon>
        <taxon>Gammaproteobacteria</taxon>
        <taxon>Candidatus Kentrum</taxon>
    </lineage>
</organism>
<dbReference type="Gene3D" id="3.30.70.3290">
    <property type="match status" value="1"/>
</dbReference>
<dbReference type="InterPro" id="IPR016036">
    <property type="entry name" value="Malonyl_transacylase_ACP-bd"/>
</dbReference>
<dbReference type="GO" id="GO:0006633">
    <property type="term" value="P:fatty acid biosynthetic process"/>
    <property type="evidence" value="ECO:0007669"/>
    <property type="project" value="TreeGrafter"/>
</dbReference>
<dbReference type="Gene3D" id="3.40.50.720">
    <property type="entry name" value="NAD(P)-binding Rossmann-like Domain"/>
    <property type="match status" value="1"/>
</dbReference>
<dbReference type="InterPro" id="IPR036291">
    <property type="entry name" value="NAD(P)-bd_dom_sf"/>
</dbReference>
<proteinExistence type="inferred from homology"/>
<dbReference type="InterPro" id="IPR042104">
    <property type="entry name" value="PKS_dehydratase_sf"/>
</dbReference>
<dbReference type="InterPro" id="IPR057326">
    <property type="entry name" value="KR_dom"/>
</dbReference>
<dbReference type="Pfam" id="PF00109">
    <property type="entry name" value="ketoacyl-synt"/>
    <property type="match status" value="1"/>
</dbReference>
<dbReference type="InterPro" id="IPR016035">
    <property type="entry name" value="Acyl_Trfase/lysoPLipase"/>
</dbReference>
<dbReference type="GO" id="GO:0005886">
    <property type="term" value="C:plasma membrane"/>
    <property type="evidence" value="ECO:0007669"/>
    <property type="project" value="TreeGrafter"/>
</dbReference>
<dbReference type="Pfam" id="PF14765">
    <property type="entry name" value="PS-DH"/>
    <property type="match status" value="1"/>
</dbReference>
<dbReference type="InterPro" id="IPR014030">
    <property type="entry name" value="Ketoacyl_synth_N"/>
</dbReference>
<dbReference type="PROSITE" id="PS51257">
    <property type="entry name" value="PROKAR_LIPOPROTEIN"/>
    <property type="match status" value="1"/>
</dbReference>
<dbReference type="Pfam" id="PF21089">
    <property type="entry name" value="PKS_DH_N"/>
    <property type="match status" value="1"/>
</dbReference>
<feature type="domain" description="Carrier" evidence="7">
    <location>
        <begin position="1673"/>
        <end position="1750"/>
    </location>
</feature>
<dbReference type="InterPro" id="IPR014043">
    <property type="entry name" value="Acyl_transferase_dom"/>
</dbReference>
<dbReference type="SMART" id="SM00823">
    <property type="entry name" value="PKS_PP"/>
    <property type="match status" value="1"/>
</dbReference>
<dbReference type="CDD" id="cd00833">
    <property type="entry name" value="PKS"/>
    <property type="match status" value="1"/>
</dbReference>
<dbReference type="Pfam" id="PF00698">
    <property type="entry name" value="Acyl_transf_1"/>
    <property type="match status" value="1"/>
</dbReference>